<dbReference type="AlphaFoldDB" id="A0A8J1Y7D8"/>
<protein>
    <submittedName>
        <fullName evidence="1">Uncharacterized protein</fullName>
    </submittedName>
</protein>
<accession>A0A8J1Y7D8</accession>
<gene>
    <name evidence="1" type="ORF">OFUS_LOCUS18894</name>
</gene>
<sequence length="322" mass="35959">MAEKELVLTTLSSILHVRPEAIDTSKGLPEIGLNSLHVAQFIIAMKKNHYVISLGDIITERLTINDIVSLLERNAMKDNPYPKGNVTSETENTFKQFSRIFAESNNFIVVSLNDCPDRDHGKQLTLTAFTETHPWISPLYNHDEITKLLNNCWTSGILEKNISVAAVDKTTQKMVACCINANFATFQQDLGLTEEQSFSDGFLLLQDLIEMKGKLEPATLGRYGGNWMYQYSFAVDPNLSVGEKLEVSKVLLEGIPVLAKEKGFVGVAAKNANPITCLLDEEDPNVECVDSIQVNQYTRPDGTQPFKHLPDIERVTSTVYKF</sequence>
<dbReference type="Pfam" id="PF00550">
    <property type="entry name" value="PP-binding"/>
    <property type="match status" value="1"/>
</dbReference>
<reference evidence="1" key="1">
    <citation type="submission" date="2022-03" db="EMBL/GenBank/DDBJ databases">
        <authorList>
            <person name="Martin C."/>
        </authorList>
    </citation>
    <scope>NUCLEOTIDE SEQUENCE</scope>
</reference>
<comment type="caution">
    <text evidence="1">The sequence shown here is derived from an EMBL/GenBank/DDBJ whole genome shotgun (WGS) entry which is preliminary data.</text>
</comment>
<dbReference type="OrthoDB" id="416786at2759"/>
<proteinExistence type="predicted"/>
<dbReference type="SUPFAM" id="SSF47336">
    <property type="entry name" value="ACP-like"/>
    <property type="match status" value="1"/>
</dbReference>
<dbReference type="InterPro" id="IPR009081">
    <property type="entry name" value="PP-bd_ACP"/>
</dbReference>
<evidence type="ECO:0000313" key="2">
    <source>
        <dbReference type="Proteomes" id="UP000749559"/>
    </source>
</evidence>
<dbReference type="Gene3D" id="3.40.630.30">
    <property type="match status" value="1"/>
</dbReference>
<dbReference type="Proteomes" id="UP000749559">
    <property type="component" value="Unassembled WGS sequence"/>
</dbReference>
<organism evidence="1 2">
    <name type="scientific">Owenia fusiformis</name>
    <name type="common">Polychaete worm</name>
    <dbReference type="NCBI Taxonomy" id="6347"/>
    <lineage>
        <taxon>Eukaryota</taxon>
        <taxon>Metazoa</taxon>
        <taxon>Spiralia</taxon>
        <taxon>Lophotrochozoa</taxon>
        <taxon>Annelida</taxon>
        <taxon>Polychaeta</taxon>
        <taxon>Sedentaria</taxon>
        <taxon>Canalipalpata</taxon>
        <taxon>Sabellida</taxon>
        <taxon>Oweniida</taxon>
        <taxon>Oweniidae</taxon>
        <taxon>Owenia</taxon>
    </lineage>
</organism>
<dbReference type="InterPro" id="IPR036736">
    <property type="entry name" value="ACP-like_sf"/>
</dbReference>
<name>A0A8J1Y7D8_OWEFU</name>
<evidence type="ECO:0000313" key="1">
    <source>
        <dbReference type="EMBL" id="CAH1794135.1"/>
    </source>
</evidence>
<keyword evidence="2" id="KW-1185">Reference proteome</keyword>
<dbReference type="EMBL" id="CAIIXF020000009">
    <property type="protein sequence ID" value="CAH1794135.1"/>
    <property type="molecule type" value="Genomic_DNA"/>
</dbReference>